<keyword evidence="3" id="KW-1185">Reference proteome</keyword>
<gene>
    <name evidence="2" type="ORF">V3328_05115</name>
</gene>
<dbReference type="AlphaFoldDB" id="A0AAW9RPP6"/>
<proteinExistence type="predicted"/>
<dbReference type="RefSeq" id="WP_340328538.1">
    <property type="nucleotide sequence ID" value="NZ_JAZHOF010000002.1"/>
</dbReference>
<protein>
    <submittedName>
        <fullName evidence="2">Uncharacterized protein</fullName>
    </submittedName>
</protein>
<feature type="transmembrane region" description="Helical" evidence="1">
    <location>
        <begin position="70"/>
        <end position="93"/>
    </location>
</feature>
<dbReference type="EMBL" id="JAZHOF010000002">
    <property type="protein sequence ID" value="MEJ8570840.1"/>
    <property type="molecule type" value="Genomic_DNA"/>
</dbReference>
<keyword evidence="1" id="KW-1133">Transmembrane helix</keyword>
<keyword evidence="1" id="KW-0812">Transmembrane</keyword>
<reference evidence="2 3" key="1">
    <citation type="submission" date="2024-02" db="EMBL/GenBank/DDBJ databases">
        <title>Genome analysis and characterization of Microbaculum marinisediminis sp. nov., isolated from marine sediment.</title>
        <authorList>
            <person name="Du Z.-J."/>
            <person name="Ye Y.-Q."/>
            <person name="Zhang Z.-R."/>
            <person name="Yuan S.-M."/>
            <person name="Zhang X.-Y."/>
        </authorList>
    </citation>
    <scope>NUCLEOTIDE SEQUENCE [LARGE SCALE GENOMIC DNA]</scope>
    <source>
        <strain evidence="2 3">SDUM1044001</strain>
    </source>
</reference>
<evidence type="ECO:0000313" key="2">
    <source>
        <dbReference type="EMBL" id="MEJ8570840.1"/>
    </source>
</evidence>
<dbReference type="Proteomes" id="UP001378188">
    <property type="component" value="Unassembled WGS sequence"/>
</dbReference>
<accession>A0AAW9RPP6</accession>
<keyword evidence="1" id="KW-0472">Membrane</keyword>
<sequence length="108" mass="11561">MLRFLSRFVGLWLLAGALVALVVDGAKTIAAGSIVTTPLGALWFSVSPESLRAAQAGVEGSVHPFLWDPVIVALLQAPTFVVLGLLGVLLMLAGRRKREVRLSELEIR</sequence>
<organism evidence="2 3">
    <name type="scientific">Microbaculum marinum</name>
    <dbReference type="NCBI Taxonomy" id="1764581"/>
    <lineage>
        <taxon>Bacteria</taxon>
        <taxon>Pseudomonadati</taxon>
        <taxon>Pseudomonadota</taxon>
        <taxon>Alphaproteobacteria</taxon>
        <taxon>Hyphomicrobiales</taxon>
        <taxon>Tepidamorphaceae</taxon>
        <taxon>Microbaculum</taxon>
    </lineage>
</organism>
<comment type="caution">
    <text evidence="2">The sequence shown here is derived from an EMBL/GenBank/DDBJ whole genome shotgun (WGS) entry which is preliminary data.</text>
</comment>
<evidence type="ECO:0000313" key="3">
    <source>
        <dbReference type="Proteomes" id="UP001378188"/>
    </source>
</evidence>
<name>A0AAW9RPP6_9HYPH</name>
<evidence type="ECO:0000256" key="1">
    <source>
        <dbReference type="SAM" id="Phobius"/>
    </source>
</evidence>